<organism evidence="1 2">
    <name type="scientific">Thelephora ganbajun</name>
    <name type="common">Ganba fungus</name>
    <dbReference type="NCBI Taxonomy" id="370292"/>
    <lineage>
        <taxon>Eukaryota</taxon>
        <taxon>Fungi</taxon>
        <taxon>Dikarya</taxon>
        <taxon>Basidiomycota</taxon>
        <taxon>Agaricomycotina</taxon>
        <taxon>Agaricomycetes</taxon>
        <taxon>Thelephorales</taxon>
        <taxon>Thelephoraceae</taxon>
        <taxon>Thelephora</taxon>
    </lineage>
</organism>
<reference evidence="1" key="1">
    <citation type="submission" date="2019-10" db="EMBL/GenBank/DDBJ databases">
        <authorList>
            <consortium name="DOE Joint Genome Institute"/>
            <person name="Kuo A."/>
            <person name="Miyauchi S."/>
            <person name="Kiss E."/>
            <person name="Drula E."/>
            <person name="Kohler A."/>
            <person name="Sanchez-Garcia M."/>
            <person name="Andreopoulos B."/>
            <person name="Barry K.W."/>
            <person name="Bonito G."/>
            <person name="Buee M."/>
            <person name="Carver A."/>
            <person name="Chen C."/>
            <person name="Cichocki N."/>
            <person name="Clum A."/>
            <person name="Culley D."/>
            <person name="Crous P.W."/>
            <person name="Fauchery L."/>
            <person name="Girlanda M."/>
            <person name="Hayes R."/>
            <person name="Keri Z."/>
            <person name="Labutti K."/>
            <person name="Lipzen A."/>
            <person name="Lombard V."/>
            <person name="Magnuson J."/>
            <person name="Maillard F."/>
            <person name="Morin E."/>
            <person name="Murat C."/>
            <person name="Nolan M."/>
            <person name="Ohm R."/>
            <person name="Pangilinan J."/>
            <person name="Pereira M."/>
            <person name="Perotto S."/>
            <person name="Peter M."/>
            <person name="Riley R."/>
            <person name="Sitrit Y."/>
            <person name="Stielow B."/>
            <person name="Szollosi G."/>
            <person name="Zifcakova L."/>
            <person name="Stursova M."/>
            <person name="Spatafora J.W."/>
            <person name="Tedersoo L."/>
            <person name="Vaario L.-M."/>
            <person name="Yamada A."/>
            <person name="Yan M."/>
            <person name="Wang P."/>
            <person name="Xu J."/>
            <person name="Bruns T."/>
            <person name="Baldrian P."/>
            <person name="Vilgalys R."/>
            <person name="Henrissat B."/>
            <person name="Grigoriev I.V."/>
            <person name="Hibbett D."/>
            <person name="Nagy L.G."/>
            <person name="Martin F.M."/>
        </authorList>
    </citation>
    <scope>NUCLEOTIDE SEQUENCE</scope>
    <source>
        <strain evidence="1">P2</strain>
    </source>
</reference>
<comment type="caution">
    <text evidence="1">The sequence shown here is derived from an EMBL/GenBank/DDBJ whole genome shotgun (WGS) entry which is preliminary data.</text>
</comment>
<gene>
    <name evidence="1" type="ORF">BDM02DRAFT_3127857</name>
</gene>
<name>A0ACB6ZM35_THEGA</name>
<reference evidence="1" key="2">
    <citation type="journal article" date="2020" name="Nat. Commun.">
        <title>Large-scale genome sequencing of mycorrhizal fungi provides insights into the early evolution of symbiotic traits.</title>
        <authorList>
            <person name="Miyauchi S."/>
            <person name="Kiss E."/>
            <person name="Kuo A."/>
            <person name="Drula E."/>
            <person name="Kohler A."/>
            <person name="Sanchez-Garcia M."/>
            <person name="Morin E."/>
            <person name="Andreopoulos B."/>
            <person name="Barry K.W."/>
            <person name="Bonito G."/>
            <person name="Buee M."/>
            <person name="Carver A."/>
            <person name="Chen C."/>
            <person name="Cichocki N."/>
            <person name="Clum A."/>
            <person name="Culley D."/>
            <person name="Crous P.W."/>
            <person name="Fauchery L."/>
            <person name="Girlanda M."/>
            <person name="Hayes R.D."/>
            <person name="Keri Z."/>
            <person name="LaButti K."/>
            <person name="Lipzen A."/>
            <person name="Lombard V."/>
            <person name="Magnuson J."/>
            <person name="Maillard F."/>
            <person name="Murat C."/>
            <person name="Nolan M."/>
            <person name="Ohm R.A."/>
            <person name="Pangilinan J."/>
            <person name="Pereira M.F."/>
            <person name="Perotto S."/>
            <person name="Peter M."/>
            <person name="Pfister S."/>
            <person name="Riley R."/>
            <person name="Sitrit Y."/>
            <person name="Stielow J.B."/>
            <person name="Szollosi G."/>
            <person name="Zifcakova L."/>
            <person name="Stursova M."/>
            <person name="Spatafora J.W."/>
            <person name="Tedersoo L."/>
            <person name="Vaario L.M."/>
            <person name="Yamada A."/>
            <person name="Yan M."/>
            <person name="Wang P."/>
            <person name="Xu J."/>
            <person name="Bruns T."/>
            <person name="Baldrian P."/>
            <person name="Vilgalys R."/>
            <person name="Dunand C."/>
            <person name="Henrissat B."/>
            <person name="Grigoriev I.V."/>
            <person name="Hibbett D."/>
            <person name="Nagy L.G."/>
            <person name="Martin F.M."/>
        </authorList>
    </citation>
    <scope>NUCLEOTIDE SEQUENCE</scope>
    <source>
        <strain evidence="1">P2</strain>
    </source>
</reference>
<protein>
    <submittedName>
        <fullName evidence="1">Uncharacterized protein</fullName>
    </submittedName>
</protein>
<accession>A0ACB6ZM35</accession>
<evidence type="ECO:0000313" key="1">
    <source>
        <dbReference type="EMBL" id="KAF9650221.1"/>
    </source>
</evidence>
<keyword evidence="2" id="KW-1185">Reference proteome</keyword>
<dbReference type="Proteomes" id="UP000886501">
    <property type="component" value="Unassembled WGS sequence"/>
</dbReference>
<proteinExistence type="predicted"/>
<dbReference type="EMBL" id="MU117987">
    <property type="protein sequence ID" value="KAF9650221.1"/>
    <property type="molecule type" value="Genomic_DNA"/>
</dbReference>
<sequence length="395" mass="44262">MHGWAAIDGQGVEGEILRLGKAMHKDKSLPDPTLADTQISKAEANKDESVLQHPDLWFSDGSVVLKAENTLFRVHISQLARRSLFFRDLFSLPQPAKDAVELDGTFDGCPLLVLHDSAEDLSNLLKALYDGGPVLGNNGQEDFRVVSGVLRLSTKYVIDSLRSRLIEHLSVAWPSRLRDWDAREDMCRSYQSENGLPRGHLYPSPISVINLAREVDAPSLLPAAFYELSKYHFSQIFEPTADSPLHPDFAESSISPTLSIRDTQLLALGKECSQQTITALITSMGTEFYRDHTSNPHTHPNSVYAHQRKISDRVCVSPAACRKDMGELVDLATNHYLFDREKGCSDPLYVAEELGSLKSSEFSECRACAKSLEGWATKEREKIWKLIPHWFRLNV</sequence>
<evidence type="ECO:0000313" key="2">
    <source>
        <dbReference type="Proteomes" id="UP000886501"/>
    </source>
</evidence>